<sequence length="205" mass="22785">MTPPPNGVVLYGPPTSGKSTTTTALHHIDPRFHLLRKLKVGTGRAEEYHLVTAARLNELRQAGRTIAETHRYGNTYAIDRAEIDTMTAAGHIPVAHIGNIPDLRHLVGRDPWLRVLLWVPRQVCEQRSRHRGDADTAARLTAWDETLADLQAHTDDGFFHLRLHTDRISPKQAAGEIAQAFSALTRRPLHQEPPHREDAGAQPAG</sequence>
<dbReference type="RefSeq" id="WP_184986553.1">
    <property type="nucleotide sequence ID" value="NZ_BAAALO010000059.1"/>
</dbReference>
<evidence type="ECO:0000313" key="3">
    <source>
        <dbReference type="Proteomes" id="UP000555564"/>
    </source>
</evidence>
<dbReference type="Proteomes" id="UP000555564">
    <property type="component" value="Unassembled WGS sequence"/>
</dbReference>
<dbReference type="SUPFAM" id="SSF52540">
    <property type="entry name" value="P-loop containing nucleoside triphosphate hydrolases"/>
    <property type="match status" value="1"/>
</dbReference>
<protein>
    <submittedName>
        <fullName evidence="2">Guanylate kinase</fullName>
        <ecNumber evidence="2">2.7.4.8</ecNumber>
    </submittedName>
</protein>
<feature type="compositionally biased region" description="Basic and acidic residues" evidence="1">
    <location>
        <begin position="189"/>
        <end position="199"/>
    </location>
</feature>
<dbReference type="EC" id="2.7.4.8" evidence="2"/>
<gene>
    <name evidence="2" type="ORF">BJ992_005912</name>
</gene>
<feature type="region of interest" description="Disordered" evidence="1">
    <location>
        <begin position="185"/>
        <end position="205"/>
    </location>
</feature>
<keyword evidence="2" id="KW-0418">Kinase</keyword>
<dbReference type="GO" id="GO:0004385">
    <property type="term" value="F:GMP kinase activity"/>
    <property type="evidence" value="ECO:0007669"/>
    <property type="project" value="UniProtKB-EC"/>
</dbReference>
<dbReference type="EMBL" id="JACHIU010000001">
    <property type="protein sequence ID" value="MBB6476481.1"/>
    <property type="molecule type" value="Genomic_DNA"/>
</dbReference>
<evidence type="ECO:0000256" key="1">
    <source>
        <dbReference type="SAM" id="MobiDB-lite"/>
    </source>
</evidence>
<dbReference type="Gene3D" id="3.40.50.300">
    <property type="entry name" value="P-loop containing nucleotide triphosphate hydrolases"/>
    <property type="match status" value="1"/>
</dbReference>
<keyword evidence="2" id="KW-0808">Transferase</keyword>
<evidence type="ECO:0000313" key="2">
    <source>
        <dbReference type="EMBL" id="MBB6476481.1"/>
    </source>
</evidence>
<proteinExistence type="predicted"/>
<dbReference type="AlphaFoldDB" id="A0A7X0MAX0"/>
<dbReference type="InterPro" id="IPR027417">
    <property type="entry name" value="P-loop_NTPase"/>
</dbReference>
<accession>A0A7X0MAX0</accession>
<organism evidence="2 3">
    <name type="scientific">Sphaerisporangium rubeum</name>
    <dbReference type="NCBI Taxonomy" id="321317"/>
    <lineage>
        <taxon>Bacteria</taxon>
        <taxon>Bacillati</taxon>
        <taxon>Actinomycetota</taxon>
        <taxon>Actinomycetes</taxon>
        <taxon>Streptosporangiales</taxon>
        <taxon>Streptosporangiaceae</taxon>
        <taxon>Sphaerisporangium</taxon>
    </lineage>
</organism>
<comment type="caution">
    <text evidence="2">The sequence shown here is derived from an EMBL/GenBank/DDBJ whole genome shotgun (WGS) entry which is preliminary data.</text>
</comment>
<keyword evidence="3" id="KW-1185">Reference proteome</keyword>
<name>A0A7X0MAX0_9ACTN</name>
<reference evidence="2 3" key="1">
    <citation type="submission" date="2020-08" db="EMBL/GenBank/DDBJ databases">
        <title>Sequencing the genomes of 1000 actinobacteria strains.</title>
        <authorList>
            <person name="Klenk H.-P."/>
        </authorList>
    </citation>
    <scope>NUCLEOTIDE SEQUENCE [LARGE SCALE GENOMIC DNA]</scope>
    <source>
        <strain evidence="2 3">DSM 44936</strain>
    </source>
</reference>